<keyword evidence="4 7" id="KW-1133">Transmembrane helix</keyword>
<evidence type="ECO:0000256" key="2">
    <source>
        <dbReference type="ARBA" id="ARBA00022448"/>
    </source>
</evidence>
<feature type="transmembrane region" description="Helical" evidence="7">
    <location>
        <begin position="253"/>
        <end position="273"/>
    </location>
</feature>
<evidence type="ECO:0000256" key="6">
    <source>
        <dbReference type="SAM" id="MobiDB-lite"/>
    </source>
</evidence>
<feature type="transmembrane region" description="Helical" evidence="7">
    <location>
        <begin position="222"/>
        <end position="241"/>
    </location>
</feature>
<accession>A0ABR4CYY8</accession>
<feature type="transmembrane region" description="Helical" evidence="7">
    <location>
        <begin position="451"/>
        <end position="472"/>
    </location>
</feature>
<feature type="transmembrane region" description="Helical" evidence="7">
    <location>
        <begin position="418"/>
        <end position="439"/>
    </location>
</feature>
<keyword evidence="5 7" id="KW-0472">Membrane</keyword>
<keyword evidence="9" id="KW-1185">Reference proteome</keyword>
<evidence type="ECO:0000256" key="7">
    <source>
        <dbReference type="SAM" id="Phobius"/>
    </source>
</evidence>
<comment type="caution">
    <text evidence="8">The sequence shown here is derived from an EMBL/GenBank/DDBJ whole genome shotgun (WGS) entry which is preliminary data.</text>
</comment>
<evidence type="ECO:0000256" key="1">
    <source>
        <dbReference type="ARBA" id="ARBA00004141"/>
    </source>
</evidence>
<dbReference type="Gene3D" id="1.20.1250.20">
    <property type="entry name" value="MFS general substrate transporter like domains"/>
    <property type="match status" value="2"/>
</dbReference>
<feature type="transmembrane region" description="Helical" evidence="7">
    <location>
        <begin position="322"/>
        <end position="345"/>
    </location>
</feature>
<feature type="transmembrane region" description="Helical" evidence="7">
    <location>
        <begin position="484"/>
        <end position="506"/>
    </location>
</feature>
<evidence type="ECO:0008006" key="10">
    <source>
        <dbReference type="Google" id="ProtNLM"/>
    </source>
</evidence>
<proteinExistence type="predicted"/>
<dbReference type="Proteomes" id="UP001595075">
    <property type="component" value="Unassembled WGS sequence"/>
</dbReference>
<name>A0ABR4CYY8_9HELO</name>
<feature type="transmembrane region" description="Helical" evidence="7">
    <location>
        <begin position="387"/>
        <end position="406"/>
    </location>
</feature>
<keyword evidence="3 7" id="KW-0812">Transmembrane</keyword>
<evidence type="ECO:0000313" key="8">
    <source>
        <dbReference type="EMBL" id="KAL2074284.1"/>
    </source>
</evidence>
<dbReference type="PANTHER" id="PTHR43791">
    <property type="entry name" value="PERMEASE-RELATED"/>
    <property type="match status" value="1"/>
</dbReference>
<feature type="transmembrane region" description="Helical" evidence="7">
    <location>
        <begin position="357"/>
        <end position="380"/>
    </location>
</feature>
<keyword evidence="2" id="KW-0813">Transport</keyword>
<sequence length="544" mass="60438">MMSKQADIVGESIAPNTTRGSDDVAHEKGNHASNGDIAGLLVDTAIAADITAEQEKAVLRRVDMFLVPVMFLSFAFQYLDKACLTGAALFGILTDLDLLQISFKGAIPVINTQRYSYASLIFYWGYLLGREQTIILIRESIKLIFDSPTWSLLLAAVSPRQICRYYHVWGGVTVCTVAVNSYQGLYIQRFFLGFTEAGIAPAFSLITAMWWKRQEQPLRYAVWYSSVGIGTLIGTLILYGIGQIKGDLAVWRYQFMIIGSVTSLWGVALWFLLPDSPLNAYFLTKEQKIIAVERMRFEQIGLENKTVKMDQIRETLTDPKTWFFVAMTFLCNFTNGAVTGFGSIIVKSFGFSTLRTILLLGGAGVWAFVFLLVGGLISCYVKNTRTFIAMFCCLPVIAGSTMVWQSDSWSSKTSNRGVPLWGFYMMAVFSTTYVMILALMAANTAGHTKKAFTAGLVWASYCISNGIAPVTVLTQEEKQHYPTAFIIILVFMSLTFLLLVGFKFYLEGLNRKRDANGTASRDAAAMTGFNDTTDGKNGNFRFQT</sequence>
<reference evidence="8 9" key="1">
    <citation type="journal article" date="2024" name="Commun. Biol.">
        <title>Comparative genomic analysis of thermophilic fungi reveals convergent evolutionary adaptations and gene losses.</title>
        <authorList>
            <person name="Steindorff A.S."/>
            <person name="Aguilar-Pontes M.V."/>
            <person name="Robinson A.J."/>
            <person name="Andreopoulos B."/>
            <person name="LaButti K."/>
            <person name="Kuo A."/>
            <person name="Mondo S."/>
            <person name="Riley R."/>
            <person name="Otillar R."/>
            <person name="Haridas S."/>
            <person name="Lipzen A."/>
            <person name="Grimwood J."/>
            <person name="Schmutz J."/>
            <person name="Clum A."/>
            <person name="Reid I.D."/>
            <person name="Moisan M.C."/>
            <person name="Butler G."/>
            <person name="Nguyen T.T.M."/>
            <person name="Dewar K."/>
            <person name="Conant G."/>
            <person name="Drula E."/>
            <person name="Henrissat B."/>
            <person name="Hansel C."/>
            <person name="Singer S."/>
            <person name="Hutchinson M.I."/>
            <person name="de Vries R.P."/>
            <person name="Natvig D.O."/>
            <person name="Powell A.J."/>
            <person name="Tsang A."/>
            <person name="Grigoriev I.V."/>
        </authorList>
    </citation>
    <scope>NUCLEOTIDE SEQUENCE [LARGE SCALE GENOMIC DNA]</scope>
    <source>
        <strain evidence="8 9">CBS 494.80</strain>
    </source>
</reference>
<dbReference type="InterPro" id="IPR036259">
    <property type="entry name" value="MFS_trans_sf"/>
</dbReference>
<dbReference type="PANTHER" id="PTHR43791:SF55">
    <property type="entry name" value="TRANSPORTER, PUTATIVE (AFU_ORTHOLOGUE AFUA_6G01820)-RELATED"/>
    <property type="match status" value="1"/>
</dbReference>
<feature type="transmembrane region" description="Helical" evidence="7">
    <location>
        <begin position="190"/>
        <end position="210"/>
    </location>
</feature>
<dbReference type="Pfam" id="PF07690">
    <property type="entry name" value="MFS_1"/>
    <property type="match status" value="1"/>
</dbReference>
<protein>
    <recommendedName>
        <fullName evidence="10">Allantoate permease</fullName>
    </recommendedName>
</protein>
<organism evidence="8 9">
    <name type="scientific">Oculimacula yallundae</name>
    <dbReference type="NCBI Taxonomy" id="86028"/>
    <lineage>
        <taxon>Eukaryota</taxon>
        <taxon>Fungi</taxon>
        <taxon>Dikarya</taxon>
        <taxon>Ascomycota</taxon>
        <taxon>Pezizomycotina</taxon>
        <taxon>Leotiomycetes</taxon>
        <taxon>Helotiales</taxon>
        <taxon>Ploettnerulaceae</taxon>
        <taxon>Oculimacula</taxon>
    </lineage>
</organism>
<dbReference type="EMBL" id="JAZHXI010000002">
    <property type="protein sequence ID" value="KAL2074284.1"/>
    <property type="molecule type" value="Genomic_DNA"/>
</dbReference>
<dbReference type="InterPro" id="IPR011701">
    <property type="entry name" value="MFS"/>
</dbReference>
<gene>
    <name evidence="8" type="ORF">VTL71DRAFT_8062</name>
</gene>
<feature type="compositionally biased region" description="Basic and acidic residues" evidence="6">
    <location>
        <begin position="20"/>
        <end position="30"/>
    </location>
</feature>
<evidence type="ECO:0000256" key="5">
    <source>
        <dbReference type="ARBA" id="ARBA00023136"/>
    </source>
</evidence>
<evidence type="ECO:0000256" key="3">
    <source>
        <dbReference type="ARBA" id="ARBA00022692"/>
    </source>
</evidence>
<evidence type="ECO:0000256" key="4">
    <source>
        <dbReference type="ARBA" id="ARBA00022989"/>
    </source>
</evidence>
<evidence type="ECO:0000313" key="9">
    <source>
        <dbReference type="Proteomes" id="UP001595075"/>
    </source>
</evidence>
<comment type="subcellular location">
    <subcellularLocation>
        <location evidence="1">Membrane</location>
        <topology evidence="1">Multi-pass membrane protein</topology>
    </subcellularLocation>
</comment>
<dbReference type="SUPFAM" id="SSF103473">
    <property type="entry name" value="MFS general substrate transporter"/>
    <property type="match status" value="1"/>
</dbReference>
<feature type="region of interest" description="Disordered" evidence="6">
    <location>
        <begin position="1"/>
        <end position="31"/>
    </location>
</feature>